<feature type="domain" description="CopC" evidence="4">
    <location>
        <begin position="32"/>
        <end position="123"/>
    </location>
</feature>
<proteinExistence type="predicted"/>
<dbReference type="SUPFAM" id="SSF81296">
    <property type="entry name" value="E set domains"/>
    <property type="match status" value="1"/>
</dbReference>
<dbReference type="AlphaFoldDB" id="A0A6J6MBC4"/>
<gene>
    <name evidence="5" type="ORF">UFOPK2312_00579</name>
</gene>
<evidence type="ECO:0000256" key="3">
    <source>
        <dbReference type="SAM" id="Phobius"/>
    </source>
</evidence>
<feature type="transmembrane region" description="Helical" evidence="3">
    <location>
        <begin position="153"/>
        <end position="173"/>
    </location>
</feature>
<dbReference type="InterPro" id="IPR014756">
    <property type="entry name" value="Ig_E-set"/>
</dbReference>
<keyword evidence="3" id="KW-0472">Membrane</keyword>
<evidence type="ECO:0000256" key="2">
    <source>
        <dbReference type="ARBA" id="ARBA00023008"/>
    </source>
</evidence>
<evidence type="ECO:0000256" key="1">
    <source>
        <dbReference type="ARBA" id="ARBA00022729"/>
    </source>
</evidence>
<sequence>MEAETSVRKPIVVAILVSFLTLVTINPLLANSIISTDPIIDSVLTVAPNSVTINGSGALLDLGSQITVIDPSGARIDDGSITVDGNNLIVGLKPLTNSGVYVVTYELLALNDVPLDGTFKFTVNGLSQIKTNSISPTPEPITNNSNPNKITDYLVIGLLVFAFFMLILISRFAKKTFKK</sequence>
<dbReference type="GO" id="GO:0046688">
    <property type="term" value="P:response to copper ion"/>
    <property type="evidence" value="ECO:0007669"/>
    <property type="project" value="InterPro"/>
</dbReference>
<keyword evidence="2" id="KW-0186">Copper</keyword>
<dbReference type="InterPro" id="IPR007348">
    <property type="entry name" value="CopC_dom"/>
</dbReference>
<accession>A0A6J6MBC4</accession>
<dbReference type="Pfam" id="PF04234">
    <property type="entry name" value="CopC"/>
    <property type="match status" value="1"/>
</dbReference>
<keyword evidence="1" id="KW-0732">Signal</keyword>
<dbReference type="InterPro" id="IPR014755">
    <property type="entry name" value="Cu-Rt/internalin_Ig-like"/>
</dbReference>
<dbReference type="EMBL" id="CAEZWY010000050">
    <property type="protein sequence ID" value="CAB4671246.1"/>
    <property type="molecule type" value="Genomic_DNA"/>
</dbReference>
<keyword evidence="3" id="KW-1133">Transmembrane helix</keyword>
<reference evidence="5" key="1">
    <citation type="submission" date="2020-05" db="EMBL/GenBank/DDBJ databases">
        <authorList>
            <person name="Chiriac C."/>
            <person name="Salcher M."/>
            <person name="Ghai R."/>
            <person name="Kavagutti S V."/>
        </authorList>
    </citation>
    <scope>NUCLEOTIDE SEQUENCE</scope>
</reference>
<keyword evidence="3" id="KW-0812">Transmembrane</keyword>
<evidence type="ECO:0000313" key="5">
    <source>
        <dbReference type="EMBL" id="CAB4671246.1"/>
    </source>
</evidence>
<dbReference type="GO" id="GO:0005507">
    <property type="term" value="F:copper ion binding"/>
    <property type="evidence" value="ECO:0007669"/>
    <property type="project" value="InterPro"/>
</dbReference>
<evidence type="ECO:0000259" key="4">
    <source>
        <dbReference type="Pfam" id="PF04234"/>
    </source>
</evidence>
<dbReference type="GO" id="GO:0042597">
    <property type="term" value="C:periplasmic space"/>
    <property type="evidence" value="ECO:0007669"/>
    <property type="project" value="InterPro"/>
</dbReference>
<name>A0A6J6MBC4_9ZZZZ</name>
<protein>
    <submittedName>
        <fullName evidence="5">Unannotated protein</fullName>
    </submittedName>
</protein>
<dbReference type="Gene3D" id="2.60.40.1220">
    <property type="match status" value="1"/>
</dbReference>
<organism evidence="5">
    <name type="scientific">freshwater metagenome</name>
    <dbReference type="NCBI Taxonomy" id="449393"/>
    <lineage>
        <taxon>unclassified sequences</taxon>
        <taxon>metagenomes</taxon>
        <taxon>ecological metagenomes</taxon>
    </lineage>
</organism>